<organism evidence="2 3">
    <name type="scientific">Halolamina pelagica</name>
    <dbReference type="NCBI Taxonomy" id="699431"/>
    <lineage>
        <taxon>Archaea</taxon>
        <taxon>Methanobacteriati</taxon>
        <taxon>Methanobacteriota</taxon>
        <taxon>Stenosarchaea group</taxon>
        <taxon>Halobacteria</taxon>
        <taxon>Halobacteriales</taxon>
        <taxon>Haloferacaceae</taxon>
    </lineage>
</organism>
<reference evidence="3" key="1">
    <citation type="submission" date="2013-11" db="EMBL/GenBank/DDBJ databases">
        <authorList>
            <person name="Hoang H.T."/>
            <person name="Killian M.L."/>
            <person name="Madson D.M."/>
            <person name="Arruda P.H.E."/>
            <person name="Sun D."/>
            <person name="Schwartz K.J."/>
            <person name="Yoon K."/>
        </authorList>
    </citation>
    <scope>NUCLEOTIDE SEQUENCE [LARGE SCALE GENOMIC DNA]</scope>
    <source>
        <strain evidence="3">CDK2</strain>
    </source>
</reference>
<dbReference type="Proteomes" id="UP000050535">
    <property type="component" value="Unassembled WGS sequence"/>
</dbReference>
<proteinExistence type="predicted"/>
<name>A0A0P7I4B1_9EURY</name>
<dbReference type="AlphaFoldDB" id="A0A0P7I4B1"/>
<keyword evidence="3" id="KW-1185">Reference proteome</keyword>
<protein>
    <submittedName>
        <fullName evidence="2">Uncharacterized protein</fullName>
    </submittedName>
</protein>
<evidence type="ECO:0000256" key="1">
    <source>
        <dbReference type="SAM" id="MobiDB-lite"/>
    </source>
</evidence>
<accession>A0A0P7I4B1</accession>
<sequence>MDSETTRRALLSAVLGAGVGGMALTDARSYLQRFAPGSGSVWSAATENAPAELSSPYGPATVRYDDYHVPTSRPTANARRTTRPVTATAPTGCSRWISTADC</sequence>
<dbReference type="EMBL" id="LGUC01000001">
    <property type="protein sequence ID" value="KPN31807.1"/>
    <property type="molecule type" value="Genomic_DNA"/>
</dbReference>
<comment type="caution">
    <text evidence="2">The sequence shown here is derived from an EMBL/GenBank/DDBJ whole genome shotgun (WGS) entry which is preliminary data.</text>
</comment>
<feature type="compositionally biased region" description="Low complexity" evidence="1">
    <location>
        <begin position="70"/>
        <end position="90"/>
    </location>
</feature>
<feature type="region of interest" description="Disordered" evidence="1">
    <location>
        <begin position="66"/>
        <end position="90"/>
    </location>
</feature>
<evidence type="ECO:0000313" key="3">
    <source>
        <dbReference type="Proteomes" id="UP000050535"/>
    </source>
</evidence>
<evidence type="ECO:0000313" key="2">
    <source>
        <dbReference type="EMBL" id="KPN31807.1"/>
    </source>
</evidence>
<gene>
    <name evidence="2" type="ORF">SY89_02560</name>
</gene>
<dbReference type="STRING" id="699431.SY89_02560"/>